<dbReference type="PANTHER" id="PTHR23339">
    <property type="entry name" value="TYROSINE SPECIFIC PROTEIN PHOSPHATASE AND DUAL SPECIFICITY PROTEIN PHOSPHATASE"/>
    <property type="match status" value="1"/>
</dbReference>
<dbReference type="EMBL" id="MEHJ01000001">
    <property type="protein sequence ID" value="OEJ29798.1"/>
    <property type="molecule type" value="Genomic_DNA"/>
</dbReference>
<dbReference type="STRING" id="285458.BGM19_06795"/>
<evidence type="ECO:0000313" key="3">
    <source>
        <dbReference type="Proteomes" id="UP000095759"/>
    </source>
</evidence>
<keyword evidence="3" id="KW-1185">Reference proteome</keyword>
<dbReference type="AlphaFoldDB" id="A0A1E5PJQ7"/>
<gene>
    <name evidence="2" type="ORF">AS594_29950</name>
</gene>
<dbReference type="Pfam" id="PF22741">
    <property type="entry name" value="PTP-NADK"/>
    <property type="match status" value="1"/>
</dbReference>
<dbReference type="PROSITE" id="PS00383">
    <property type="entry name" value="TYR_PHOSPHATASE_1"/>
    <property type="match status" value="1"/>
</dbReference>
<name>A0A1E5PJQ7_9ACTN</name>
<dbReference type="Gene3D" id="3.90.190.10">
    <property type="entry name" value="Protein tyrosine phosphatase superfamily"/>
    <property type="match status" value="1"/>
</dbReference>
<dbReference type="InterPro" id="IPR029021">
    <property type="entry name" value="Prot-tyrosine_phosphatase-like"/>
</dbReference>
<dbReference type="Proteomes" id="UP000095759">
    <property type="component" value="Unassembled WGS sequence"/>
</dbReference>
<dbReference type="InterPro" id="IPR000387">
    <property type="entry name" value="Tyr_Pase_dom"/>
</dbReference>
<feature type="domain" description="Tyrosine specific protein phosphatases" evidence="1">
    <location>
        <begin position="93"/>
        <end position="141"/>
    </location>
</feature>
<dbReference type="InterPro" id="IPR016130">
    <property type="entry name" value="Tyr_Pase_AS"/>
</dbReference>
<organism evidence="2 3">
    <name type="scientific">Streptomyces agglomeratus</name>
    <dbReference type="NCBI Taxonomy" id="285458"/>
    <lineage>
        <taxon>Bacteria</taxon>
        <taxon>Bacillati</taxon>
        <taxon>Actinomycetota</taxon>
        <taxon>Actinomycetes</taxon>
        <taxon>Kitasatosporales</taxon>
        <taxon>Streptomycetaceae</taxon>
        <taxon>Streptomyces</taxon>
    </lineage>
</organism>
<dbReference type="OrthoDB" id="9806482at2"/>
<dbReference type="PROSITE" id="PS50056">
    <property type="entry name" value="TYR_PHOSPHATASE_2"/>
    <property type="match status" value="1"/>
</dbReference>
<dbReference type="InterPro" id="IPR050561">
    <property type="entry name" value="PTP"/>
</dbReference>
<dbReference type="SUPFAM" id="SSF52799">
    <property type="entry name" value="(Phosphotyrosine protein) phosphatases II"/>
    <property type="match status" value="1"/>
</dbReference>
<dbReference type="InterPro" id="IPR055214">
    <property type="entry name" value="PTP-NADK"/>
</dbReference>
<reference evidence="2 3" key="1">
    <citation type="submission" date="2016-08" db="EMBL/GenBank/DDBJ databases">
        <title>Complete genome sequence of Streptomyces agglomeratus strain 6-3-2, a novel anti-MRSA actinomycete isolated from Wuli of Tebit, China.</title>
        <authorList>
            <person name="Chen X."/>
        </authorList>
    </citation>
    <scope>NUCLEOTIDE SEQUENCE [LARGE SCALE GENOMIC DNA]</scope>
    <source>
        <strain evidence="2 3">6-3-2</strain>
    </source>
</reference>
<accession>A0A1E5PJQ7</accession>
<sequence length="186" mass="19872">MIGAHAMASQKESSGVRMAGINHFKAVDDKLWRGSAPRADGYRELVARGVHTVVDLRAEKLSAEELAVPQKAGLKVVRMPIRDGQTPTNGQVATFQETVKSSEGPVFVHCGAGVGRTGSITAAYVVNTGEATSRQAALRTLAVGPPSIEQVWYVLTTGRDEPSQPPAAIEAFSRIFDAPRRIMASF</sequence>
<evidence type="ECO:0000313" key="2">
    <source>
        <dbReference type="EMBL" id="OEJ29798.1"/>
    </source>
</evidence>
<evidence type="ECO:0000259" key="1">
    <source>
        <dbReference type="PROSITE" id="PS50056"/>
    </source>
</evidence>
<protein>
    <recommendedName>
        <fullName evidence="1">Tyrosine specific protein phosphatases domain-containing protein</fullName>
    </recommendedName>
</protein>
<proteinExistence type="predicted"/>
<comment type="caution">
    <text evidence="2">The sequence shown here is derived from an EMBL/GenBank/DDBJ whole genome shotgun (WGS) entry which is preliminary data.</text>
</comment>